<dbReference type="InterPro" id="IPR035905">
    <property type="entry name" value="Barstar-like_sf"/>
</dbReference>
<dbReference type="RefSeq" id="WP_188999109.1">
    <property type="nucleotide sequence ID" value="NZ_BMOD01000001.1"/>
</dbReference>
<keyword evidence="4" id="KW-1185">Reference proteome</keyword>
<feature type="domain" description="Barstar (barnase inhibitor)" evidence="2">
    <location>
        <begin position="33"/>
        <end position="101"/>
    </location>
</feature>
<gene>
    <name evidence="3" type="ORF">GCM10008938_04290</name>
</gene>
<dbReference type="InterPro" id="IPR000468">
    <property type="entry name" value="Barstar"/>
</dbReference>
<comment type="caution">
    <text evidence="3">The sequence shown here is derived from an EMBL/GenBank/DDBJ whole genome shotgun (WGS) entry which is preliminary data.</text>
</comment>
<dbReference type="Pfam" id="PF01337">
    <property type="entry name" value="Barstar"/>
    <property type="match status" value="1"/>
</dbReference>
<evidence type="ECO:0000256" key="1">
    <source>
        <dbReference type="ARBA" id="ARBA00006845"/>
    </source>
</evidence>
<dbReference type="EMBL" id="BMOD01000001">
    <property type="protein sequence ID" value="GGJ21227.1"/>
    <property type="molecule type" value="Genomic_DNA"/>
</dbReference>
<name>A0ABQ2CU60_9DEIO</name>
<evidence type="ECO:0000259" key="2">
    <source>
        <dbReference type="Pfam" id="PF01337"/>
    </source>
</evidence>
<comment type="similarity">
    <text evidence="1">Belongs to the barstar family.</text>
</comment>
<dbReference type="SUPFAM" id="SSF52038">
    <property type="entry name" value="Barstar-related"/>
    <property type="match status" value="1"/>
</dbReference>
<sequence>MNHPIEHFFHFTSPASETEAGLVLSGEHAVLGIPEVHSFKALIQVYAEHLGQEGYFGNSLDSFQDCLNDPKNFWSVQPSSLDVQHLHFPDLPQEDLEPYTVVLIETVIHYHTHKQYNQQLDPVHIRRELQLHFPSMSEAQMEAYISPIPTTTLRVFFPAESKTVLQEVLDIHSGTISDELDRWAARGFTLPERFTL</sequence>
<organism evidence="3 4">
    <name type="scientific">Deinococcus roseus</name>
    <dbReference type="NCBI Taxonomy" id="392414"/>
    <lineage>
        <taxon>Bacteria</taxon>
        <taxon>Thermotogati</taxon>
        <taxon>Deinococcota</taxon>
        <taxon>Deinococci</taxon>
        <taxon>Deinococcales</taxon>
        <taxon>Deinococcaceae</taxon>
        <taxon>Deinococcus</taxon>
    </lineage>
</organism>
<protein>
    <recommendedName>
        <fullName evidence="2">Barstar (barnase inhibitor) domain-containing protein</fullName>
    </recommendedName>
</protein>
<proteinExistence type="inferred from homology"/>
<reference evidence="4" key="1">
    <citation type="journal article" date="2019" name="Int. J. Syst. Evol. Microbiol.">
        <title>The Global Catalogue of Microorganisms (GCM) 10K type strain sequencing project: providing services to taxonomists for standard genome sequencing and annotation.</title>
        <authorList>
            <consortium name="The Broad Institute Genomics Platform"/>
            <consortium name="The Broad Institute Genome Sequencing Center for Infectious Disease"/>
            <person name="Wu L."/>
            <person name="Ma J."/>
        </authorList>
    </citation>
    <scope>NUCLEOTIDE SEQUENCE [LARGE SCALE GENOMIC DNA]</scope>
    <source>
        <strain evidence="4">JCM 14370</strain>
    </source>
</reference>
<evidence type="ECO:0000313" key="3">
    <source>
        <dbReference type="EMBL" id="GGJ21227.1"/>
    </source>
</evidence>
<evidence type="ECO:0000313" key="4">
    <source>
        <dbReference type="Proteomes" id="UP000632222"/>
    </source>
</evidence>
<dbReference type="Proteomes" id="UP000632222">
    <property type="component" value="Unassembled WGS sequence"/>
</dbReference>
<accession>A0ABQ2CU60</accession>